<protein>
    <recommendedName>
        <fullName evidence="3">DUF4287 domain-containing protein</fullName>
    </recommendedName>
</protein>
<organism evidence="1 2">
    <name type="scientific">Rhodococcus jostii</name>
    <dbReference type="NCBI Taxonomy" id="132919"/>
    <lineage>
        <taxon>Bacteria</taxon>
        <taxon>Bacillati</taxon>
        <taxon>Actinomycetota</taxon>
        <taxon>Actinomycetes</taxon>
        <taxon>Mycobacteriales</taxon>
        <taxon>Nocardiaceae</taxon>
        <taxon>Rhodococcus</taxon>
    </lineage>
</organism>
<dbReference type="InterPro" id="IPR025629">
    <property type="entry name" value="DUF4287"/>
</dbReference>
<dbReference type="AlphaFoldDB" id="A0A1H5IL30"/>
<evidence type="ECO:0008006" key="3">
    <source>
        <dbReference type="Google" id="ProtNLM"/>
    </source>
</evidence>
<gene>
    <name evidence="1" type="ORF">SAMN04490220_7708</name>
</gene>
<evidence type="ECO:0000313" key="1">
    <source>
        <dbReference type="EMBL" id="SEE40877.1"/>
    </source>
</evidence>
<accession>A0A1H5IL30</accession>
<reference evidence="2" key="1">
    <citation type="submission" date="2016-10" db="EMBL/GenBank/DDBJ databases">
        <authorList>
            <person name="Varghese N."/>
        </authorList>
    </citation>
    <scope>NUCLEOTIDE SEQUENCE [LARGE SCALE GENOMIC DNA]</scope>
    <source>
        <strain evidence="2">DSM 44719</strain>
    </source>
</reference>
<evidence type="ECO:0000313" key="2">
    <source>
        <dbReference type="Proteomes" id="UP000183407"/>
    </source>
</evidence>
<dbReference type="Proteomes" id="UP000183407">
    <property type="component" value="Unassembled WGS sequence"/>
</dbReference>
<dbReference type="EMBL" id="FNTL01000004">
    <property type="protein sequence ID" value="SEE40877.1"/>
    <property type="molecule type" value="Genomic_DNA"/>
</dbReference>
<dbReference type="Pfam" id="PF14117">
    <property type="entry name" value="DUF4287"/>
    <property type="match status" value="1"/>
</dbReference>
<proteinExistence type="predicted"/>
<name>A0A1H5IL30_RHOJO</name>
<sequence>MLDGVRVPSLPKMLVGQYVSAGAGSLPRMAEAVKGPASYFPSIEEKYGRPISEWQTLIRSSELTKHMELVSWLKSEHGFGHGHANALVAHTLKEDAAG</sequence>